<evidence type="ECO:0000313" key="3">
    <source>
        <dbReference type="EMBL" id="ARO44956.1"/>
    </source>
</evidence>
<dbReference type="SUPFAM" id="SSF46785">
    <property type="entry name" value="Winged helix' DNA-binding domain"/>
    <property type="match status" value="2"/>
</dbReference>
<sequence>MTDVTEVKNRVYQSNKLIESSYTLTLQEKRLVMLAASILHSKHEPPRDGIVKVSAEAFASVFGVEVKHAYGILAEAIERLWPRDIKRFEGGTEVETMRWIYKKKYLEGEGAVEIGFSPSILPHLTLLTTEFTSYRLKHISNLTSLYAFRIYELSTQYKKFGVRTFDLTRLRELLNLENKYPNVKDLRRYVLDPCIEEISQHTDLGLSLEAQRTGRKITGFKIYIEQSEQLPLGL</sequence>
<evidence type="ECO:0000313" key="4">
    <source>
        <dbReference type="EMBL" id="ARO45061.1"/>
    </source>
</evidence>
<evidence type="ECO:0000313" key="5">
    <source>
        <dbReference type="EMBL" id="ARO45152.1"/>
    </source>
</evidence>
<reference evidence="4" key="1">
    <citation type="submission" date="2016-03" db="EMBL/GenBank/DDBJ databases">
        <title>The evolution of Pseudomonas syringae pv. actinidiae in New Zealand.</title>
        <authorList>
            <person name="Taiaroa G."/>
            <person name="Poulter R.T.M."/>
            <person name="Lamont I."/>
            <person name="Stockwell P."/>
            <person name="Butler M.I."/>
        </authorList>
    </citation>
    <scope>NUCLEOTIDE SEQUENCE</scope>
    <source>
        <strain evidence="5">B4A</strain>
        <strain evidence="3">RT594</strain>
        <strain evidence="4">RT652</strain>
        <strain evidence="6">RT811</strain>
        <plasmid evidence="6">pPU_RT811</plasmid>
        <plasmid evidence="5">pUR_B4A</plasmid>
        <plasmid evidence="3">pUR_RT594</plasmid>
        <plasmid evidence="4">pUR_RT652</plasmid>
    </source>
</reference>
<dbReference type="RefSeq" id="WP_074321314.1">
    <property type="nucleotide sequence ID" value="NZ_CP017011.1"/>
</dbReference>
<accession>A0A2P0QFA6</accession>
<geneLocation type="plasmid" evidence="5">
    <name>pUR_B4A</name>
</geneLocation>
<dbReference type="InterPro" id="IPR036388">
    <property type="entry name" value="WH-like_DNA-bd_sf"/>
</dbReference>
<dbReference type="GO" id="GO:0003887">
    <property type="term" value="F:DNA-directed DNA polymerase activity"/>
    <property type="evidence" value="ECO:0007669"/>
    <property type="project" value="InterPro"/>
</dbReference>
<protein>
    <submittedName>
        <fullName evidence="4">Replication protein</fullName>
    </submittedName>
</protein>
<name>A0A2P0QFA6_PSESF</name>
<dbReference type="EMBL" id="KX009061">
    <property type="protein sequence ID" value="ARO45061.1"/>
    <property type="molecule type" value="Genomic_DNA"/>
</dbReference>
<dbReference type="Pfam" id="PF21205">
    <property type="entry name" value="Rep3_C"/>
    <property type="match status" value="1"/>
</dbReference>
<evidence type="ECO:0000256" key="1">
    <source>
        <dbReference type="ARBA" id="ARBA00038283"/>
    </source>
</evidence>
<proteinExistence type="inferred from homology"/>
<geneLocation type="plasmid" evidence="6">
    <name>pPU_RT811</name>
</geneLocation>
<feature type="domain" description="Initiator Rep protein WH1" evidence="2">
    <location>
        <begin position="11"/>
        <end position="153"/>
    </location>
</feature>
<dbReference type="GO" id="GO:0006270">
    <property type="term" value="P:DNA replication initiation"/>
    <property type="evidence" value="ECO:0007669"/>
    <property type="project" value="InterPro"/>
</dbReference>
<dbReference type="InterPro" id="IPR000525">
    <property type="entry name" value="Initiator_Rep_WH1"/>
</dbReference>
<organism evidence="4">
    <name type="scientific">Pseudomonas syringae pv. actinidiae</name>
    <dbReference type="NCBI Taxonomy" id="103796"/>
    <lineage>
        <taxon>Bacteria</taxon>
        <taxon>Pseudomonadati</taxon>
        <taxon>Pseudomonadota</taxon>
        <taxon>Gammaproteobacteria</taxon>
        <taxon>Pseudomonadales</taxon>
        <taxon>Pseudomonadaceae</taxon>
        <taxon>Pseudomonas</taxon>
        <taxon>Pseudomonas syringae</taxon>
    </lineage>
</organism>
<keyword evidence="4" id="KW-0614">Plasmid</keyword>
<dbReference type="InterPro" id="IPR036390">
    <property type="entry name" value="WH_DNA-bd_sf"/>
</dbReference>
<dbReference type="AlphaFoldDB" id="A0A2P0QFA6"/>
<dbReference type="EMBL" id="KX009062">
    <property type="protein sequence ID" value="ARO45152.1"/>
    <property type="molecule type" value="Genomic_DNA"/>
</dbReference>
<geneLocation type="plasmid" evidence="3">
    <name>pUR_RT594</name>
</geneLocation>
<comment type="similarity">
    <text evidence="1">Belongs to the initiator RepB protein family.</text>
</comment>
<dbReference type="Pfam" id="PF01051">
    <property type="entry name" value="Rep3_N"/>
    <property type="match status" value="1"/>
</dbReference>
<evidence type="ECO:0000313" key="6">
    <source>
        <dbReference type="EMBL" id="ARO45193.1"/>
    </source>
</evidence>
<geneLocation type="plasmid" evidence="4">
    <name>pUR_RT652</name>
</geneLocation>
<dbReference type="EMBL" id="KX009063">
    <property type="protein sequence ID" value="ARO45193.1"/>
    <property type="molecule type" value="Genomic_DNA"/>
</dbReference>
<dbReference type="Gene3D" id="1.10.10.10">
    <property type="entry name" value="Winged helix-like DNA-binding domain superfamily/Winged helix DNA-binding domain"/>
    <property type="match status" value="2"/>
</dbReference>
<evidence type="ECO:0000259" key="2">
    <source>
        <dbReference type="Pfam" id="PF01051"/>
    </source>
</evidence>
<dbReference type="EMBL" id="KX009060">
    <property type="protein sequence ID" value="ARO44956.1"/>
    <property type="molecule type" value="Genomic_DNA"/>
</dbReference>